<gene>
    <name evidence="1" type="ORF">Nkreftii_003530</name>
</gene>
<evidence type="ECO:0000313" key="1">
    <source>
        <dbReference type="EMBL" id="QPD05756.1"/>
    </source>
</evidence>
<evidence type="ECO:0000313" key="2">
    <source>
        <dbReference type="Proteomes" id="UP000593737"/>
    </source>
</evidence>
<accession>A0A7S8FH73</accession>
<protein>
    <submittedName>
        <fullName evidence="1">Uncharacterized protein</fullName>
    </submittedName>
</protein>
<organism evidence="1 2">
    <name type="scientific">Candidatus Nitrospira kreftii</name>
    <dbReference type="NCBI Taxonomy" id="2652173"/>
    <lineage>
        <taxon>Bacteria</taxon>
        <taxon>Pseudomonadati</taxon>
        <taxon>Nitrospirota</taxon>
        <taxon>Nitrospiria</taxon>
        <taxon>Nitrospirales</taxon>
        <taxon>Nitrospiraceae</taxon>
        <taxon>Nitrospira</taxon>
    </lineage>
</organism>
<dbReference type="Proteomes" id="UP000593737">
    <property type="component" value="Chromosome"/>
</dbReference>
<proteinExistence type="predicted"/>
<reference evidence="1 2" key="1">
    <citation type="journal article" date="2020" name="ISME J.">
        <title>Enrichment and physiological characterization of a novel comammox Nitrospira indicates ammonium inhibition of complete nitrification.</title>
        <authorList>
            <person name="Sakoula D."/>
            <person name="Koch H."/>
            <person name="Frank J."/>
            <person name="Jetten M.S.M."/>
            <person name="van Kessel M.A.H.J."/>
            <person name="Lucker S."/>
        </authorList>
    </citation>
    <scope>NUCLEOTIDE SEQUENCE [LARGE SCALE GENOMIC DNA]</scope>
    <source>
        <strain evidence="1">Comreactor17</strain>
    </source>
</reference>
<dbReference type="KEGG" id="nkf:Nkreftii_003530"/>
<dbReference type="EMBL" id="CP047423">
    <property type="protein sequence ID" value="QPD05756.1"/>
    <property type="molecule type" value="Genomic_DNA"/>
</dbReference>
<dbReference type="AlphaFoldDB" id="A0A7S8FH73"/>
<name>A0A7S8FH73_9BACT</name>
<sequence>MIKSRFEKYCAWRKRDQGKIGKRCVFDRRLKGMGMVSGLVLRHCAALRTMDEAWAERAKESVLSLDGAAKSRSDFIACYTPAPYAKLHRH</sequence>